<dbReference type="OrthoDB" id="9348951at2759"/>
<evidence type="ECO:0000313" key="15">
    <source>
        <dbReference type="Proteomes" id="UP000000539"/>
    </source>
</evidence>
<evidence type="ECO:0000256" key="1">
    <source>
        <dbReference type="ARBA" id="ARBA00004123"/>
    </source>
</evidence>
<feature type="region of interest" description="Disordered" evidence="10">
    <location>
        <begin position="497"/>
        <end position="521"/>
    </location>
</feature>
<reference evidence="14" key="3">
    <citation type="submission" date="2025-09" db="UniProtKB">
        <authorList>
            <consortium name="Ensembl"/>
        </authorList>
    </citation>
    <scope>IDENTIFICATION</scope>
    <source>
        <strain evidence="14">broiler</strain>
    </source>
</reference>
<keyword evidence="7" id="KW-0805">Transcription regulation</keyword>
<dbReference type="Ensembl" id="ENSGALT00010032136.1">
    <property type="protein sequence ID" value="ENSGALP00010018926.1"/>
    <property type="gene ID" value="ENSGALG00010013352.1"/>
</dbReference>
<dbReference type="GO" id="GO:0042975">
    <property type="term" value="F:peroxisome proliferator activated receptor binding"/>
    <property type="evidence" value="ECO:0000318"/>
    <property type="project" value="GO_Central"/>
</dbReference>
<feature type="compositionally biased region" description="Low complexity" evidence="10">
    <location>
        <begin position="698"/>
        <end position="709"/>
    </location>
</feature>
<feature type="compositionally biased region" description="Polar residues" evidence="10">
    <location>
        <begin position="1104"/>
        <end position="1114"/>
    </location>
</feature>
<keyword evidence="11" id="KW-0732">Signal</keyword>
<evidence type="ECO:0000256" key="5">
    <source>
        <dbReference type="ARBA" id="ARBA00022771"/>
    </source>
</evidence>
<feature type="region of interest" description="Disordered" evidence="10">
    <location>
        <begin position="251"/>
        <end position="279"/>
    </location>
</feature>
<feature type="compositionally biased region" description="Gly residues" evidence="10">
    <location>
        <begin position="659"/>
        <end position="676"/>
    </location>
</feature>
<gene>
    <name evidence="14" type="primary">ASXL1</name>
</gene>
<dbReference type="GeneTree" id="ENSGT00520000055578"/>
<dbReference type="GO" id="GO:0035359">
    <property type="term" value="P:negative regulation of peroxisome proliferator activated receptor signaling pathway"/>
    <property type="evidence" value="ECO:0007669"/>
    <property type="project" value="Ensembl"/>
</dbReference>
<organism evidence="14 15">
    <name type="scientific">Gallus gallus</name>
    <name type="common">Chicken</name>
    <dbReference type="NCBI Taxonomy" id="9031"/>
    <lineage>
        <taxon>Eukaryota</taxon>
        <taxon>Metazoa</taxon>
        <taxon>Chordata</taxon>
        <taxon>Craniata</taxon>
        <taxon>Vertebrata</taxon>
        <taxon>Euteleostomi</taxon>
        <taxon>Archelosauria</taxon>
        <taxon>Archosauria</taxon>
        <taxon>Dinosauria</taxon>
        <taxon>Saurischia</taxon>
        <taxon>Theropoda</taxon>
        <taxon>Coelurosauria</taxon>
        <taxon>Aves</taxon>
        <taxon>Neognathae</taxon>
        <taxon>Galloanserae</taxon>
        <taxon>Galliformes</taxon>
        <taxon>Phasianidae</taxon>
        <taxon>Phasianinae</taxon>
        <taxon>Gallus</taxon>
    </lineage>
</organism>
<dbReference type="InterPro" id="IPR044867">
    <property type="entry name" value="DEUBAD_dom"/>
</dbReference>
<feature type="region of interest" description="Disordered" evidence="10">
    <location>
        <begin position="218"/>
        <end position="237"/>
    </location>
</feature>
<reference evidence="14" key="1">
    <citation type="submission" date="2020-11" db="EMBL/GenBank/DDBJ databases">
        <title>Gallus gallus (Chicken) genome, bGalGal1, GRCg7b, maternal haplotype autosomes + Z &amp; W.</title>
        <authorList>
            <person name="Warren W."/>
            <person name="Formenti G."/>
            <person name="Fedrigo O."/>
            <person name="Haase B."/>
            <person name="Mountcastle J."/>
            <person name="Balacco J."/>
            <person name="Tracey A."/>
            <person name="Schneider V."/>
            <person name="Okimoto R."/>
            <person name="Cheng H."/>
            <person name="Hawken R."/>
            <person name="Howe K."/>
            <person name="Jarvis E.D."/>
        </authorList>
    </citation>
    <scope>NUCLEOTIDE SEQUENCE [LARGE SCALE GENOMIC DNA]</scope>
    <source>
        <strain evidence="14">Broiler</strain>
    </source>
</reference>
<dbReference type="GO" id="GO:0003677">
    <property type="term" value="F:DNA binding"/>
    <property type="evidence" value="ECO:0007669"/>
    <property type="project" value="InterPro"/>
</dbReference>
<evidence type="ECO:0000259" key="12">
    <source>
        <dbReference type="PROSITE" id="PS51913"/>
    </source>
</evidence>
<feature type="compositionally biased region" description="Basic and acidic residues" evidence="10">
    <location>
        <begin position="968"/>
        <end position="982"/>
    </location>
</feature>
<evidence type="ECO:0000259" key="13">
    <source>
        <dbReference type="PROSITE" id="PS51916"/>
    </source>
</evidence>
<dbReference type="GO" id="GO:0072015">
    <property type="term" value="P:podocyte development"/>
    <property type="evidence" value="ECO:0007669"/>
    <property type="project" value="Ensembl"/>
</dbReference>
<keyword evidence="4" id="KW-0479">Metal-binding</keyword>
<feature type="region of interest" description="Disordered" evidence="10">
    <location>
        <begin position="1083"/>
        <end position="1117"/>
    </location>
</feature>
<dbReference type="GO" id="GO:0008270">
    <property type="term" value="F:zinc ion binding"/>
    <property type="evidence" value="ECO:0007669"/>
    <property type="project" value="UniProtKB-KW"/>
</dbReference>
<feature type="region of interest" description="Disordered" evidence="10">
    <location>
        <begin position="652"/>
        <end position="712"/>
    </location>
</feature>
<proteinExistence type="inferred from homology"/>
<feature type="compositionally biased region" description="Polar residues" evidence="10">
    <location>
        <begin position="159"/>
        <end position="189"/>
    </location>
</feature>
<evidence type="ECO:0000256" key="10">
    <source>
        <dbReference type="SAM" id="MobiDB-lite"/>
    </source>
</evidence>
<feature type="region of interest" description="Disordered" evidence="10">
    <location>
        <begin position="104"/>
        <end position="126"/>
    </location>
</feature>
<dbReference type="GO" id="GO:0045599">
    <property type="term" value="P:negative regulation of fat cell differentiation"/>
    <property type="evidence" value="ECO:0007669"/>
    <property type="project" value="Ensembl"/>
</dbReference>
<feature type="region of interest" description="Disordered" evidence="10">
    <location>
        <begin position="456"/>
        <end position="477"/>
    </location>
</feature>
<comment type="subcellular location">
    <subcellularLocation>
        <location evidence="1">Nucleus</location>
    </subcellularLocation>
</comment>
<evidence type="ECO:0000256" key="6">
    <source>
        <dbReference type="ARBA" id="ARBA00022833"/>
    </source>
</evidence>
<dbReference type="Proteomes" id="UP000000539">
    <property type="component" value="Chromosome 20"/>
</dbReference>
<dbReference type="GO" id="GO:0003713">
    <property type="term" value="F:transcription coactivator activity"/>
    <property type="evidence" value="ECO:0007669"/>
    <property type="project" value="Ensembl"/>
</dbReference>
<dbReference type="GO" id="GO:0032526">
    <property type="term" value="P:response to retinoic acid"/>
    <property type="evidence" value="ECO:0007669"/>
    <property type="project" value="Ensembl"/>
</dbReference>
<feature type="region of interest" description="Disordered" evidence="10">
    <location>
        <begin position="534"/>
        <end position="570"/>
    </location>
</feature>
<dbReference type="GO" id="GO:0003007">
    <property type="term" value="P:heart morphogenesis"/>
    <property type="evidence" value="ECO:0007669"/>
    <property type="project" value="Ensembl"/>
</dbReference>
<sequence>MFHLVDLTWLQCPLVSACPLGQCRAVLENYSDAPMTPKQILQVIEAEGLKEMSGTSPLACLNAMLHSNSRGGDGLFYKLPGRISLFTLKKDALQWSRNLSVPEGDELEDTADAESCESNETSTVSGDNDGKCLITFILSCKYLLLCLTEGTSVSVSLDETSSNASCSTESQSKGPSTARESNRTASQTTKQKRKTGVMLPRVVLTPLKVNGAHMESASGFTGRHADGESSSTSSSSSSSLALCSATLRSRTEINRDPPQLLRGIRKPTAGQMKRNRGEDIDFETPGSILVNTNLRALINSRTFNALPSHFQQQLLYLLPEVDRQVGADGLMRLSGSALNNEFFTHAAQSWRERLADGEFTHEMQVRIRQEMEKEKRVEQWKEKFFEDYYGQKLGLTQEESQEQNLVQEDAENRTAVSVKGETRLPRGPSTRQRDGHFKKRSRADLRCRARRSLYKLRDSEQKEASKETASVGVDSSLHKDTKPEVDLKKDDLTSASATVLKPESSELHLSPETSKLHSKSEDLSLATANRIPCLSQESSAREPKDQKRKCFEEAASASFPEKKPRLEDRQSFRNTIESVHSEKPQPTKEEPKVPPIRIQLSRIKPPWVVKGQPAYQICPRIIPNTEPSTRGRSGARTLADIKARALQARAQREAAAAAIGGGGGPGGGRNAEGSGGEPSSHRRRRRSKRTRRKRSSDLQRAQLLSSLRLNGEKASSEAAARAASTNSFASSKQDSFSSKREGSGVLECTAGAGSGGAQPGDGSPGGQCCDALTVSALDSTALERPEESPEQLFCDARTEASSCAVSQEAQSTEVTHVVPPAVGLSCPQAQGAEIGPAGGRVVSELRDVGIPTVQLDYSADVKENSTSRPALLPELPSGGKECHEPKVISRFRFNGSETTFVEQCVKNYSGDSKTVTAGAEEGVPALCNFTHLQAGRESDGKPSNEEQNAESLLKSSSCDDFISQNRIDTSEKLRERHPRTESEDGCQTLREAREFKANGDDEVQSTHSESTDTASDFEADVADENVEMEMCYRNLSCREVARKGSFCQSSTEECDKISSNSSLEAGNLPCVVDFPSVATVNTAPPPQRWGLHAPLPPKPERPSGSAQPVSSDASSPLVKQLLKGNRLLEEVLPVSHANIQVEGAQPPDMQSESLSVPMERGSSCYFGKESSPDVQIKTSALSRSDDFRPVRSSVDPQEKTCGSGAALPRAEDMENQPVPEKHSKIGLTLSCQDQLANVASASQKPEDTSPRERTFSSCSFEEQKESSKVHRVPQHNPLTNVITSQSPEKPNPTPEPPFLSPNVGSLGPNQMGNTSVNQNYVGVQGKKLFGSGFPCNPSVRLHHSRASDQVSVMGALAPSKQIPLTKSCASAEGMPAAREEWTSKQHGNSLGGIKNENVLACGSPAKSSGESQKDAAPNPAELREHSQSVPLVMDLPFLKLSREAGKRHNHPLEPSSIPSQFNIKQAFYGKLSKLQLNSTSFNYSSSAPAFPRSLAGSMMQLTHKANFAANHNTSLSVQMFADSSNVEEISFKCSCSLKAMIMCKGCGAFCHDDCIGPSKLCVLCLVVR</sequence>
<dbReference type="Pfam" id="PF13919">
    <property type="entry name" value="ASXH"/>
    <property type="match status" value="1"/>
</dbReference>
<feature type="region of interest" description="Disordered" evidence="10">
    <location>
        <begin position="934"/>
        <end position="955"/>
    </location>
</feature>
<dbReference type="GlyGen" id="A0A8V0YK20">
    <property type="glycosylation" value="1 site"/>
</dbReference>
<dbReference type="GO" id="GO:0045944">
    <property type="term" value="P:positive regulation of transcription by RNA polymerase II"/>
    <property type="evidence" value="ECO:0000318"/>
    <property type="project" value="GO_Central"/>
</dbReference>
<feature type="region of interest" description="Disordered" evidence="10">
    <location>
        <begin position="1382"/>
        <end position="1426"/>
    </location>
</feature>
<dbReference type="GO" id="GO:0000902">
    <property type="term" value="P:cell morphogenesis"/>
    <property type="evidence" value="ECO:0007669"/>
    <property type="project" value="Ensembl"/>
</dbReference>
<dbReference type="GO" id="GO:0042974">
    <property type="term" value="F:nuclear retinoic acid receptor binding"/>
    <property type="evidence" value="ECO:0007669"/>
    <property type="project" value="Ensembl"/>
</dbReference>
<feature type="signal peptide" evidence="11">
    <location>
        <begin position="1"/>
        <end position="17"/>
    </location>
</feature>
<evidence type="ECO:0000256" key="4">
    <source>
        <dbReference type="ARBA" id="ARBA00022723"/>
    </source>
</evidence>
<dbReference type="FunCoup" id="A0A8V0YK20">
    <property type="interactions" value="2253"/>
</dbReference>
<dbReference type="Pfam" id="PF13922">
    <property type="entry name" value="PHD_3"/>
    <property type="match status" value="1"/>
</dbReference>
<dbReference type="PROSITE" id="PS51916">
    <property type="entry name" value="DEUBAD"/>
    <property type="match status" value="1"/>
</dbReference>
<dbReference type="InterPro" id="IPR007759">
    <property type="entry name" value="Asxl_HARE-HTH"/>
</dbReference>
<keyword evidence="15" id="KW-1185">Reference proteome</keyword>
<dbReference type="GO" id="GO:0003682">
    <property type="term" value="F:chromatin binding"/>
    <property type="evidence" value="ECO:0000318"/>
    <property type="project" value="GO_Central"/>
</dbReference>
<dbReference type="PANTHER" id="PTHR13578:SF19">
    <property type="entry name" value="POLYCOMB GROUP PROTEIN ASXL1"/>
    <property type="match status" value="1"/>
</dbReference>
<dbReference type="GO" id="GO:0048538">
    <property type="term" value="P:thymus development"/>
    <property type="evidence" value="ECO:0007669"/>
    <property type="project" value="Ensembl"/>
</dbReference>
<feature type="compositionally biased region" description="Polar residues" evidence="10">
    <location>
        <begin position="1172"/>
        <end position="1182"/>
    </location>
</feature>
<dbReference type="GO" id="GO:0035517">
    <property type="term" value="C:PR-DUB complex"/>
    <property type="evidence" value="ECO:0000318"/>
    <property type="project" value="GO_Central"/>
</dbReference>
<keyword evidence="9" id="KW-0539">Nucleus</keyword>
<feature type="compositionally biased region" description="Basic and acidic residues" evidence="10">
    <location>
        <begin position="456"/>
        <end position="466"/>
    </location>
</feature>
<dbReference type="InterPro" id="IPR024811">
    <property type="entry name" value="ASX/ASX-like"/>
</dbReference>
<feature type="region of interest" description="Disordered" evidence="10">
    <location>
        <begin position="1142"/>
        <end position="1220"/>
    </location>
</feature>
<dbReference type="GO" id="GO:0030097">
    <property type="term" value="P:hemopoiesis"/>
    <property type="evidence" value="ECO:0007669"/>
    <property type="project" value="Ensembl"/>
</dbReference>
<feature type="compositionally biased region" description="Polar residues" evidence="10">
    <location>
        <begin position="945"/>
        <end position="955"/>
    </location>
</feature>
<feature type="region of interest" description="Disordered" evidence="10">
    <location>
        <begin position="159"/>
        <end position="202"/>
    </location>
</feature>
<comment type="similarity">
    <text evidence="2">Belongs to the Asx family.</text>
</comment>
<feature type="compositionally biased region" description="Basic and acidic residues" evidence="10">
    <location>
        <begin position="560"/>
        <end position="570"/>
    </location>
</feature>
<accession>A0A8V0YK20</accession>
<feature type="region of interest" description="Disordered" evidence="10">
    <location>
        <begin position="723"/>
        <end position="742"/>
    </location>
</feature>
<feature type="domain" description="HTH HARE-type" evidence="12">
    <location>
        <begin position="17"/>
        <end position="91"/>
    </location>
</feature>
<dbReference type="GO" id="GO:0009887">
    <property type="term" value="P:animal organ morphogenesis"/>
    <property type="evidence" value="ECO:0000318"/>
    <property type="project" value="GO_Central"/>
</dbReference>
<dbReference type="GO" id="GO:0048539">
    <property type="term" value="P:bone marrow development"/>
    <property type="evidence" value="ECO:0007669"/>
    <property type="project" value="Ensembl"/>
</dbReference>
<keyword evidence="8" id="KW-0804">Transcription</keyword>
<feature type="region of interest" description="Disordered" evidence="10">
    <location>
        <begin position="967"/>
        <end position="1017"/>
    </location>
</feature>
<evidence type="ECO:0000256" key="8">
    <source>
        <dbReference type="ARBA" id="ARBA00023163"/>
    </source>
</evidence>
<feature type="compositionally biased region" description="Basic and acidic residues" evidence="10">
    <location>
        <begin position="1244"/>
        <end position="1254"/>
    </location>
</feature>
<dbReference type="InterPro" id="IPR026905">
    <property type="entry name" value="ASX-like_PHD"/>
</dbReference>
<feature type="chain" id="PRO_5036446306" evidence="11">
    <location>
        <begin position="18"/>
        <end position="1568"/>
    </location>
</feature>
<dbReference type="InterPro" id="IPR028020">
    <property type="entry name" value="ASX_DEUBAD_dom"/>
</dbReference>
<feature type="compositionally biased region" description="Polar residues" evidence="10">
    <location>
        <begin position="1005"/>
        <end position="1014"/>
    </location>
</feature>
<dbReference type="PANTHER" id="PTHR13578">
    <property type="entry name" value="ADDITIONAL SEX COMBS LIKE PROTEIN ASXL"/>
    <property type="match status" value="1"/>
</dbReference>
<dbReference type="GO" id="GO:0048872">
    <property type="term" value="P:homeostasis of number of cells"/>
    <property type="evidence" value="ECO:0007669"/>
    <property type="project" value="Ensembl"/>
</dbReference>
<evidence type="ECO:0000256" key="11">
    <source>
        <dbReference type="SAM" id="SignalP"/>
    </source>
</evidence>
<evidence type="ECO:0000256" key="7">
    <source>
        <dbReference type="ARBA" id="ARBA00023015"/>
    </source>
</evidence>
<feature type="compositionally biased region" description="Basic and acidic residues" evidence="10">
    <location>
        <begin position="539"/>
        <end position="552"/>
    </location>
</feature>
<evidence type="ECO:0000256" key="9">
    <source>
        <dbReference type="ARBA" id="ARBA00023242"/>
    </source>
</evidence>
<keyword evidence="3" id="KW-0678">Repressor</keyword>
<feature type="compositionally biased region" description="Basic and acidic residues" evidence="10">
    <location>
        <begin position="934"/>
        <end position="944"/>
    </location>
</feature>
<dbReference type="GO" id="GO:0048386">
    <property type="term" value="P:positive regulation of retinoic acid receptor signaling pathway"/>
    <property type="evidence" value="ECO:0007669"/>
    <property type="project" value="Ensembl"/>
</dbReference>
<name>A0A8V0YK20_CHICK</name>
<evidence type="ECO:0000256" key="2">
    <source>
        <dbReference type="ARBA" id="ARBA00006391"/>
    </source>
</evidence>
<feature type="compositionally biased region" description="Basic residues" evidence="10">
    <location>
        <begin position="681"/>
        <end position="694"/>
    </location>
</feature>
<dbReference type="Pfam" id="PF05066">
    <property type="entry name" value="HARE-HTH"/>
    <property type="match status" value="1"/>
</dbReference>
<evidence type="ECO:0000313" key="14">
    <source>
        <dbReference type="Ensembl" id="ENSGALP00010018926.1"/>
    </source>
</evidence>
<feature type="compositionally biased region" description="Basic and acidic residues" evidence="10">
    <location>
        <begin position="990"/>
        <end position="999"/>
    </location>
</feature>
<reference evidence="14" key="2">
    <citation type="submission" date="2025-08" db="UniProtKB">
        <authorList>
            <consortium name="Ensembl"/>
        </authorList>
    </citation>
    <scope>IDENTIFICATION</scope>
    <source>
        <strain evidence="14">broiler</strain>
    </source>
</reference>
<feature type="compositionally biased region" description="Low complexity" evidence="10">
    <location>
        <begin position="723"/>
        <end position="736"/>
    </location>
</feature>
<evidence type="ECO:0000256" key="3">
    <source>
        <dbReference type="ARBA" id="ARBA00022491"/>
    </source>
</evidence>
<dbReference type="PROSITE" id="PS51913">
    <property type="entry name" value="HTH_HARE"/>
    <property type="match status" value="1"/>
</dbReference>
<feature type="domain" description="DEUBAD" evidence="13">
    <location>
        <begin position="285"/>
        <end position="394"/>
    </location>
</feature>
<protein>
    <submittedName>
        <fullName evidence="14">ASXL transcriptional regulator 1</fullName>
    </submittedName>
</protein>
<keyword evidence="5" id="KW-0863">Zinc-finger</keyword>
<feature type="compositionally biased region" description="Acidic residues" evidence="10">
    <location>
        <begin position="104"/>
        <end position="117"/>
    </location>
</feature>
<feature type="region of interest" description="Disordered" evidence="10">
    <location>
        <begin position="399"/>
        <end position="442"/>
    </location>
</feature>
<feature type="region of interest" description="Disordered" evidence="10">
    <location>
        <begin position="1238"/>
        <end position="1271"/>
    </location>
</feature>
<keyword evidence="6" id="KW-0862">Zinc</keyword>
<dbReference type="GO" id="GO:0035564">
    <property type="term" value="P:regulation of kidney size"/>
    <property type="evidence" value="ECO:0007669"/>
    <property type="project" value="Ensembl"/>
</dbReference>